<evidence type="ECO:0000313" key="1">
    <source>
        <dbReference type="EMBL" id="XAF70793.1"/>
    </source>
</evidence>
<accession>A0ABZ3EDV6</accession>
<keyword evidence="2" id="KW-1185">Reference proteome</keyword>
<sequence>MPHTKLQDIPTKQNTAVEPEQVVFYPKFAQPKALGQVFGISTSTVRRYLKQWEDDNKGVQDLYFYLSPTLKVINIQKFEEYFKKCNKEWL</sequence>
<evidence type="ECO:0000313" key="2">
    <source>
        <dbReference type="Proteomes" id="UP001436297"/>
    </source>
</evidence>
<name>A0ABZ3EDV6_9STAP</name>
<organism evidence="1 2">
    <name type="scientific">Staphylococcus hsinchuensis</name>
    <dbReference type="NCBI Taxonomy" id="3051183"/>
    <lineage>
        <taxon>Bacteria</taxon>
        <taxon>Bacillati</taxon>
        <taxon>Bacillota</taxon>
        <taxon>Bacilli</taxon>
        <taxon>Bacillales</taxon>
        <taxon>Staphylococcaceae</taxon>
        <taxon>Staphylococcus</taxon>
    </lineage>
</organism>
<dbReference type="EMBL" id="CP128355">
    <property type="protein sequence ID" value="XAF70793.1"/>
    <property type="molecule type" value="Genomic_DNA"/>
</dbReference>
<proteinExistence type="predicted"/>
<reference evidence="1 2" key="1">
    <citation type="journal article" date="2024" name="Pathogens">
        <title>Staphylococcus hsinchuensis sp. nov., Isolated from Soymilk.</title>
        <authorList>
            <person name="Wang Y.T."/>
            <person name="Lin Y.C."/>
            <person name="Hsieh Y.H."/>
            <person name="Lin Y.T."/>
            <person name="Hamada M."/>
            <person name="Chen C.C."/>
            <person name="Liou J.S."/>
            <person name="Lee A.Y."/>
            <person name="Zhang W.L."/>
            <person name="Chen Y.T."/>
            <person name="Huang C.H."/>
        </authorList>
    </citation>
    <scope>NUCLEOTIDE SEQUENCE [LARGE SCALE GENOMIC DNA]</scope>
    <source>
        <strain evidence="1 2">H164</strain>
    </source>
</reference>
<dbReference type="Proteomes" id="UP001436297">
    <property type="component" value="Chromosome"/>
</dbReference>
<protein>
    <submittedName>
        <fullName evidence="1">Helix-turn-helix domain-containing protein</fullName>
    </submittedName>
</protein>
<gene>
    <name evidence="1" type="ORF">QQM35_01355</name>
</gene>
<dbReference type="RefSeq" id="WP_342610444.1">
    <property type="nucleotide sequence ID" value="NZ_CP128355.1"/>
</dbReference>